<sequence length="130" mass="14385">MIDYKALICCIENLEGEKAIEIIENFIAYNPTREEGIEVMRACQIGTEKVAHLYERGEYFVSDLLVAGALLEEIKQKLEVIIGEDICCFKSGRITLGSVFGDEPEQGEIVLARIVQMAGFVVIKAGVKVS</sequence>
<dbReference type="Gene3D" id="1.10.1240.10">
    <property type="entry name" value="Methionine synthase domain"/>
    <property type="match status" value="1"/>
</dbReference>
<dbReference type="OrthoDB" id="1778381at2"/>
<feature type="domain" description="B12-binding N-terminal" evidence="1">
    <location>
        <begin position="6"/>
        <end position="73"/>
    </location>
</feature>
<evidence type="ECO:0000259" key="1">
    <source>
        <dbReference type="Pfam" id="PF02607"/>
    </source>
</evidence>
<dbReference type="EC" id="2.1.1.-" evidence="2"/>
<dbReference type="EMBL" id="CP002987">
    <property type="protein sequence ID" value="AFA49050.1"/>
    <property type="molecule type" value="Genomic_DNA"/>
</dbReference>
<reference evidence="2 3" key="2">
    <citation type="journal article" date="2012" name="PLoS ONE">
        <title>An ancient pathway combining carbon dioxide fixation with the generation and utilization of a sodium ion gradient for ATP synthesis.</title>
        <authorList>
            <person name="Poehlein A."/>
            <person name="Schmidt S."/>
            <person name="Kaster A.K."/>
            <person name="Goenrich M."/>
            <person name="Vollmers J."/>
            <person name="Thurmer A."/>
            <person name="Bertsch J."/>
            <person name="Schuchmann K."/>
            <person name="Voigt B."/>
            <person name="Hecker M."/>
            <person name="Daniel R."/>
            <person name="Thauer R.K."/>
            <person name="Gottschalk G."/>
            <person name="Muller V."/>
        </authorList>
    </citation>
    <scope>NUCLEOTIDE SEQUENCE [LARGE SCALE GENOMIC DNA]</scope>
    <source>
        <strain evidence="3">ATCC 29683 / DSM 1030 / JCM 2381 / KCTC 1655 / WB1</strain>
    </source>
</reference>
<dbReference type="eggNOG" id="COG5012">
    <property type="taxonomic scope" value="Bacteria"/>
</dbReference>
<dbReference type="Proteomes" id="UP000007177">
    <property type="component" value="Chromosome"/>
</dbReference>
<dbReference type="KEGG" id="awo:Awo_c22770"/>
<reference evidence="3" key="1">
    <citation type="submission" date="2011-07" db="EMBL/GenBank/DDBJ databases">
        <title>Complete genome sequence of Acetobacterium woodii.</title>
        <authorList>
            <person name="Poehlein A."/>
            <person name="Schmidt S."/>
            <person name="Kaster A.-K."/>
            <person name="Goenrich M."/>
            <person name="Vollmers J."/>
            <person name="Thuermer A."/>
            <person name="Gottschalk G."/>
            <person name="Thauer R.K."/>
            <person name="Daniel R."/>
            <person name="Mueller V."/>
        </authorList>
    </citation>
    <scope>NUCLEOTIDE SEQUENCE [LARGE SCALE GENOMIC DNA]</scope>
    <source>
        <strain evidence="3">ATCC 29683 / DSM 1030 / JCM 2381 / KCTC 1655 / WB1</strain>
    </source>
</reference>
<dbReference type="InterPro" id="IPR036594">
    <property type="entry name" value="Meth_synthase_dom"/>
</dbReference>
<dbReference type="SUPFAM" id="SSF47644">
    <property type="entry name" value="Methionine synthase domain"/>
    <property type="match status" value="1"/>
</dbReference>
<evidence type="ECO:0000313" key="2">
    <source>
        <dbReference type="EMBL" id="AFA49050.1"/>
    </source>
</evidence>
<dbReference type="HOGENOM" id="CLU_1933393_0_0_9"/>
<keyword evidence="3" id="KW-1185">Reference proteome</keyword>
<accession>H6LCR3</accession>
<proteinExistence type="predicted"/>
<keyword evidence="2" id="KW-0489">Methyltransferase</keyword>
<dbReference type="GO" id="GO:0032259">
    <property type="term" value="P:methylation"/>
    <property type="evidence" value="ECO:0007669"/>
    <property type="project" value="UniProtKB-KW"/>
</dbReference>
<gene>
    <name evidence="2" type="primary">mttA6</name>
    <name evidence="2" type="ordered locus">Awo_c22770</name>
</gene>
<evidence type="ECO:0000313" key="3">
    <source>
        <dbReference type="Proteomes" id="UP000007177"/>
    </source>
</evidence>
<dbReference type="GO" id="GO:0008168">
    <property type="term" value="F:methyltransferase activity"/>
    <property type="evidence" value="ECO:0007669"/>
    <property type="project" value="UniProtKB-KW"/>
</dbReference>
<dbReference type="InterPro" id="IPR003759">
    <property type="entry name" value="Cbl-bd_cap"/>
</dbReference>
<keyword evidence="2" id="KW-0808">Transferase</keyword>
<name>H6LCR3_ACEWD</name>
<organism evidence="2 3">
    <name type="scientific">Acetobacterium woodii (strain ATCC 29683 / DSM 1030 / JCM 2381 / KCTC 1655 / WB1)</name>
    <dbReference type="NCBI Taxonomy" id="931626"/>
    <lineage>
        <taxon>Bacteria</taxon>
        <taxon>Bacillati</taxon>
        <taxon>Bacillota</taxon>
        <taxon>Clostridia</taxon>
        <taxon>Eubacteriales</taxon>
        <taxon>Eubacteriaceae</taxon>
        <taxon>Acetobacterium</taxon>
    </lineage>
</organism>
<dbReference type="RefSeq" id="WP_014356650.1">
    <property type="nucleotide sequence ID" value="NC_016894.1"/>
</dbReference>
<dbReference type="AlphaFoldDB" id="H6LCR3"/>
<dbReference type="STRING" id="931626.Awo_c22770"/>
<dbReference type="Pfam" id="PF02607">
    <property type="entry name" value="B12-binding_2"/>
    <property type="match status" value="1"/>
</dbReference>
<protein>
    <submittedName>
        <fullName evidence="2">Methyltransferase 2 MttA6</fullName>
        <ecNumber evidence="2">2.1.1.-</ecNumber>
    </submittedName>
</protein>